<proteinExistence type="predicted"/>
<protein>
    <submittedName>
        <fullName evidence="2">Uncharacterized protein</fullName>
    </submittedName>
</protein>
<evidence type="ECO:0000313" key="2">
    <source>
        <dbReference type="Ensembl" id="ENSSLUP00000010283.1"/>
    </source>
</evidence>
<reference evidence="2" key="2">
    <citation type="submission" date="2025-09" db="UniProtKB">
        <authorList>
            <consortium name="Ensembl"/>
        </authorList>
    </citation>
    <scope>IDENTIFICATION</scope>
</reference>
<feature type="compositionally biased region" description="Basic and acidic residues" evidence="1">
    <location>
        <begin position="1"/>
        <end position="16"/>
    </location>
</feature>
<accession>A0A8C9XG95</accession>
<keyword evidence="3" id="KW-1185">Reference proteome</keyword>
<dbReference type="GeneTree" id="ENSGT00970000197498"/>
<dbReference type="Ensembl" id="ENSSLUT00000010608.1">
    <property type="protein sequence ID" value="ENSSLUP00000010283.1"/>
    <property type="gene ID" value="ENSSLUG00000004854.1"/>
</dbReference>
<sequence length="75" mass="8400">MNKQPSKESLKGKVEEIFGQGHPQPPSKQSETRPSEFIITTDIIKEHNWTAGEGRGGSVFNCVVFNLSAWLVWNT</sequence>
<evidence type="ECO:0000313" key="3">
    <source>
        <dbReference type="Proteomes" id="UP000694568"/>
    </source>
</evidence>
<reference evidence="2" key="1">
    <citation type="submission" date="2025-08" db="UniProtKB">
        <authorList>
            <consortium name="Ensembl"/>
        </authorList>
    </citation>
    <scope>IDENTIFICATION</scope>
</reference>
<evidence type="ECO:0000256" key="1">
    <source>
        <dbReference type="SAM" id="MobiDB-lite"/>
    </source>
</evidence>
<dbReference type="Proteomes" id="UP000694568">
    <property type="component" value="Unplaced"/>
</dbReference>
<name>A0A8C9XG95_SANLU</name>
<dbReference type="AlphaFoldDB" id="A0A8C9XG95"/>
<organism evidence="2 3">
    <name type="scientific">Sander lucioperca</name>
    <name type="common">Pike-perch</name>
    <name type="synonym">Perca lucioperca</name>
    <dbReference type="NCBI Taxonomy" id="283035"/>
    <lineage>
        <taxon>Eukaryota</taxon>
        <taxon>Metazoa</taxon>
        <taxon>Chordata</taxon>
        <taxon>Craniata</taxon>
        <taxon>Vertebrata</taxon>
        <taxon>Euteleostomi</taxon>
        <taxon>Actinopterygii</taxon>
        <taxon>Neopterygii</taxon>
        <taxon>Teleostei</taxon>
        <taxon>Neoteleostei</taxon>
        <taxon>Acanthomorphata</taxon>
        <taxon>Eupercaria</taxon>
        <taxon>Perciformes</taxon>
        <taxon>Percoidei</taxon>
        <taxon>Percidae</taxon>
        <taxon>Luciopercinae</taxon>
        <taxon>Sander</taxon>
    </lineage>
</organism>
<feature type="region of interest" description="Disordered" evidence="1">
    <location>
        <begin position="1"/>
        <end position="34"/>
    </location>
</feature>